<feature type="transmembrane region" description="Helical" evidence="1">
    <location>
        <begin position="77"/>
        <end position="100"/>
    </location>
</feature>
<dbReference type="AlphaFoldDB" id="A0A1F7HKA3"/>
<dbReference type="Proteomes" id="UP000178098">
    <property type="component" value="Unassembled WGS sequence"/>
</dbReference>
<proteinExistence type="predicted"/>
<keyword evidence="1" id="KW-0812">Transmembrane</keyword>
<evidence type="ECO:0000256" key="1">
    <source>
        <dbReference type="SAM" id="Phobius"/>
    </source>
</evidence>
<accession>A0A1F7HKA3</accession>
<name>A0A1F7HKA3_9BACT</name>
<comment type="caution">
    <text evidence="2">The sequence shown here is derived from an EMBL/GenBank/DDBJ whole genome shotgun (WGS) entry which is preliminary data.</text>
</comment>
<evidence type="ECO:0000313" key="2">
    <source>
        <dbReference type="EMBL" id="OGK31543.1"/>
    </source>
</evidence>
<protein>
    <submittedName>
        <fullName evidence="2">Uncharacterized protein</fullName>
    </submittedName>
</protein>
<gene>
    <name evidence="2" type="ORF">A3D08_01570</name>
</gene>
<sequence length="106" mass="11864">MHYLIRYLDIKPPAAINCQNFPPACFTSFSEAGEIIFPLIYGGAFLLLLIFGGKAAFDFMTSQGDPKQLEKARNSLVFSFIGILLIFLAYFFTRLVGSLFNIDLLV</sequence>
<keyword evidence="1" id="KW-1133">Transmembrane helix</keyword>
<evidence type="ECO:0000313" key="3">
    <source>
        <dbReference type="Proteomes" id="UP000178098"/>
    </source>
</evidence>
<dbReference type="EMBL" id="MFZT01000014">
    <property type="protein sequence ID" value="OGK31543.1"/>
    <property type="molecule type" value="Genomic_DNA"/>
</dbReference>
<keyword evidence="1" id="KW-0472">Membrane</keyword>
<feature type="transmembrane region" description="Helical" evidence="1">
    <location>
        <begin position="35"/>
        <end position="57"/>
    </location>
</feature>
<reference evidence="2 3" key="1">
    <citation type="journal article" date="2016" name="Nat. Commun.">
        <title>Thousands of microbial genomes shed light on interconnected biogeochemical processes in an aquifer system.</title>
        <authorList>
            <person name="Anantharaman K."/>
            <person name="Brown C.T."/>
            <person name="Hug L.A."/>
            <person name="Sharon I."/>
            <person name="Castelle C.J."/>
            <person name="Probst A.J."/>
            <person name="Thomas B.C."/>
            <person name="Singh A."/>
            <person name="Wilkins M.J."/>
            <person name="Karaoz U."/>
            <person name="Brodie E.L."/>
            <person name="Williams K.H."/>
            <person name="Hubbard S.S."/>
            <person name="Banfield J.F."/>
        </authorList>
    </citation>
    <scope>NUCLEOTIDE SEQUENCE [LARGE SCALE GENOMIC DNA]</scope>
</reference>
<organism evidence="2 3">
    <name type="scientific">Candidatus Roizmanbacteria bacterium RIFCSPHIGHO2_02_FULL_43_11</name>
    <dbReference type="NCBI Taxonomy" id="1802043"/>
    <lineage>
        <taxon>Bacteria</taxon>
        <taxon>Candidatus Roizmaniibacteriota</taxon>
    </lineage>
</organism>